<dbReference type="Proteomes" id="UP000595437">
    <property type="component" value="Chromosome 1"/>
</dbReference>
<protein>
    <recommendedName>
        <fullName evidence="3">CCHC-type domain-containing protein</fullName>
    </recommendedName>
</protein>
<evidence type="ECO:0000313" key="2">
    <source>
        <dbReference type="Proteomes" id="UP000595437"/>
    </source>
</evidence>
<keyword evidence="2" id="KW-1185">Reference proteome</keyword>
<sequence length="75" mass="8748">MKREMILLSKFKGPDPKPQSSERGCKWSGRYLVFDPKLCPAKEANCNRCEQTGHLAKCCMKLRQVSRYLPRGMWE</sequence>
<proteinExistence type="predicted"/>
<evidence type="ECO:0000313" key="1">
    <source>
        <dbReference type="EMBL" id="QQP56734.1"/>
    </source>
</evidence>
<dbReference type="AlphaFoldDB" id="A0A7T8QVL2"/>
<gene>
    <name evidence="1" type="ORF">FKW44_001492</name>
</gene>
<accession>A0A7T8QVL2</accession>
<name>A0A7T8QVL2_CALRO</name>
<dbReference type="EMBL" id="CP045890">
    <property type="protein sequence ID" value="QQP56734.1"/>
    <property type="molecule type" value="Genomic_DNA"/>
</dbReference>
<evidence type="ECO:0008006" key="3">
    <source>
        <dbReference type="Google" id="ProtNLM"/>
    </source>
</evidence>
<reference evidence="2" key="1">
    <citation type="submission" date="2021-01" db="EMBL/GenBank/DDBJ databases">
        <title>Caligus Genome Assembly.</title>
        <authorList>
            <person name="Gallardo-Escarate C."/>
        </authorList>
    </citation>
    <scope>NUCLEOTIDE SEQUENCE [LARGE SCALE GENOMIC DNA]</scope>
</reference>
<organism evidence="1 2">
    <name type="scientific">Caligus rogercresseyi</name>
    <name type="common">Sea louse</name>
    <dbReference type="NCBI Taxonomy" id="217165"/>
    <lineage>
        <taxon>Eukaryota</taxon>
        <taxon>Metazoa</taxon>
        <taxon>Ecdysozoa</taxon>
        <taxon>Arthropoda</taxon>
        <taxon>Crustacea</taxon>
        <taxon>Multicrustacea</taxon>
        <taxon>Hexanauplia</taxon>
        <taxon>Copepoda</taxon>
        <taxon>Siphonostomatoida</taxon>
        <taxon>Caligidae</taxon>
        <taxon>Caligus</taxon>
    </lineage>
</organism>